<evidence type="ECO:0000256" key="4">
    <source>
        <dbReference type="SAM" id="Phobius"/>
    </source>
</evidence>
<dbReference type="InterPro" id="IPR030678">
    <property type="entry name" value="Peptide/Ni-bd"/>
</dbReference>
<dbReference type="SUPFAM" id="SSF53850">
    <property type="entry name" value="Periplasmic binding protein-like II"/>
    <property type="match status" value="1"/>
</dbReference>
<evidence type="ECO:0000313" key="6">
    <source>
        <dbReference type="EMBL" id="PSN97177.1"/>
    </source>
</evidence>
<dbReference type="Gene3D" id="3.40.190.10">
    <property type="entry name" value="Periplasmic binding protein-like II"/>
    <property type="match status" value="1"/>
</dbReference>
<gene>
    <name evidence="6" type="ORF">B9Q11_04760</name>
</gene>
<dbReference type="Gene3D" id="3.10.105.10">
    <property type="entry name" value="Dipeptide-binding Protein, Domain 3"/>
    <property type="match status" value="1"/>
</dbReference>
<evidence type="ECO:0000313" key="7">
    <source>
        <dbReference type="Proteomes" id="UP000240381"/>
    </source>
</evidence>
<comment type="similarity">
    <text evidence="1">Belongs to the bacterial solute-binding protein 5 family.</text>
</comment>
<evidence type="ECO:0000256" key="1">
    <source>
        <dbReference type="ARBA" id="ARBA00005695"/>
    </source>
</evidence>
<protein>
    <recommendedName>
        <fullName evidence="5">Solute-binding protein family 5 domain-containing protein</fullName>
    </recommendedName>
</protein>
<evidence type="ECO:0000259" key="5">
    <source>
        <dbReference type="Pfam" id="PF00496"/>
    </source>
</evidence>
<comment type="caution">
    <text evidence="6">The sequence shown here is derived from an EMBL/GenBank/DDBJ whole genome shotgun (WGS) entry which is preliminary data.</text>
</comment>
<dbReference type="PIRSF" id="PIRSF002741">
    <property type="entry name" value="MppA"/>
    <property type="match status" value="1"/>
</dbReference>
<evidence type="ECO:0000256" key="2">
    <source>
        <dbReference type="ARBA" id="ARBA00022448"/>
    </source>
</evidence>
<dbReference type="PANTHER" id="PTHR30290">
    <property type="entry name" value="PERIPLASMIC BINDING COMPONENT OF ABC TRANSPORTER"/>
    <property type="match status" value="1"/>
</dbReference>
<keyword evidence="4" id="KW-1133">Transmembrane helix</keyword>
<evidence type="ECO:0000256" key="3">
    <source>
        <dbReference type="ARBA" id="ARBA00022729"/>
    </source>
</evidence>
<feature type="transmembrane region" description="Helical" evidence="4">
    <location>
        <begin position="21"/>
        <end position="45"/>
    </location>
</feature>
<dbReference type="InterPro" id="IPR000914">
    <property type="entry name" value="SBP_5_dom"/>
</dbReference>
<dbReference type="GO" id="GO:0015833">
    <property type="term" value="P:peptide transport"/>
    <property type="evidence" value="ECO:0007669"/>
    <property type="project" value="TreeGrafter"/>
</dbReference>
<dbReference type="InterPro" id="IPR039424">
    <property type="entry name" value="SBP_5"/>
</dbReference>
<dbReference type="PANTHER" id="PTHR30290:SF9">
    <property type="entry name" value="OLIGOPEPTIDE-BINDING PROTEIN APPA"/>
    <property type="match status" value="1"/>
</dbReference>
<dbReference type="EMBL" id="NEXM01000068">
    <property type="protein sequence ID" value="PSN97177.1"/>
    <property type="molecule type" value="Genomic_DNA"/>
</dbReference>
<keyword evidence="4" id="KW-0812">Transmembrane</keyword>
<reference evidence="6 7" key="1">
    <citation type="submission" date="2017-04" db="EMBL/GenBank/DDBJ databases">
        <title>Novel microbial lineages endemic to geothermal iron-oxide mats fill important gaps in the evolutionary history of Archaea.</title>
        <authorList>
            <person name="Jay Z.J."/>
            <person name="Beam J.P."/>
            <person name="Dlakic M."/>
            <person name="Rusch D.B."/>
            <person name="Kozubal M.A."/>
            <person name="Inskeep W.P."/>
        </authorList>
    </citation>
    <scope>NUCLEOTIDE SEQUENCE [LARGE SCALE GENOMIC DNA]</scope>
    <source>
        <strain evidence="6">ECH_B_SAG-F08</strain>
    </source>
</reference>
<name>A0A2R6BEV8_9ARCH</name>
<organism evidence="6 7">
    <name type="scientific">Candidatus Marsarchaeota G2 archaeon ECH_B_SAG-F08</name>
    <dbReference type="NCBI Taxonomy" id="1978165"/>
    <lineage>
        <taxon>Archaea</taxon>
        <taxon>Candidatus Marsarchaeota</taxon>
        <taxon>Candidatus Marsarchaeota group 2</taxon>
    </lineage>
</organism>
<keyword evidence="3" id="KW-0732">Signal</keyword>
<dbReference type="Proteomes" id="UP000240381">
    <property type="component" value="Unassembled WGS sequence"/>
</dbReference>
<dbReference type="GO" id="GO:0042597">
    <property type="term" value="C:periplasmic space"/>
    <property type="evidence" value="ECO:0007669"/>
    <property type="project" value="UniProtKB-ARBA"/>
</dbReference>
<accession>A0A2R6BEV8</accession>
<dbReference type="GO" id="GO:0043190">
    <property type="term" value="C:ATP-binding cassette (ABC) transporter complex"/>
    <property type="evidence" value="ECO:0007669"/>
    <property type="project" value="InterPro"/>
</dbReference>
<keyword evidence="2" id="KW-0813">Transport</keyword>
<keyword evidence="4" id="KW-0472">Membrane</keyword>
<dbReference type="Gene3D" id="3.90.76.10">
    <property type="entry name" value="Dipeptide-binding Protein, Domain 1"/>
    <property type="match status" value="1"/>
</dbReference>
<dbReference type="AlphaFoldDB" id="A0A2R6BEV8"/>
<sequence length="597" mass="65346">MQKLFKKLRFSRLTVMGKTNFAISTAAVALIVVLVVAAIVGVILLTRTPSISSSSTTSSTTQSTSVVTSGQPSYTLVVIRNAPTNDMDPRETSSIDIVQNVYQTLTYIAPNGTVEPLLATNWSYNPNKTIWTFTLRQGVTFHDGTPFNSTAVVDSIDNIVQFGEGDAPDVWSGLVSVSAQGPYTVVIKWAYPANVAFIVGSAYAAFIFSPNVWKVAHVAPGNNTGLHQWFSQFHDDGTGPYEILSNESSVQTGVTLVAYPKYWGGWKSDQFKKVIVKFVSNTATAVDLLTSGQVNQTGLNGQFQYVPQLLSAGDQVVPAKSFAAIWILFNTKHPLLNQSAVRRALLAAINYQQVLSQAYYGYGSLFSGGINPGKPFYSNETPSYPPTGNITLAKQILKSIGIIGGLNVTWTLTYSLGSPFLGTAAQVLATDWAPLGVKLNIQGLPFNQLAKKAGYYNATTGQVFSPGPLSYAYSSQAQDILLLNWVGAINDPYLVINELFAIQPAPYQNDILFNWAYWTNQTFTQLLQKAHIDEALNPQLAQQEYNTLNLMLYQAAPGWPLFAEETVYAFGPHVGGFVSNPYYGFSYPFWYQMYYKG</sequence>
<dbReference type="Pfam" id="PF00496">
    <property type="entry name" value="SBP_bac_5"/>
    <property type="match status" value="1"/>
</dbReference>
<feature type="domain" description="Solute-binding protein family 5" evidence="5">
    <location>
        <begin position="113"/>
        <end position="492"/>
    </location>
</feature>
<dbReference type="GO" id="GO:1904680">
    <property type="term" value="F:peptide transmembrane transporter activity"/>
    <property type="evidence" value="ECO:0007669"/>
    <property type="project" value="TreeGrafter"/>
</dbReference>
<proteinExistence type="inferred from homology"/>